<proteinExistence type="predicted"/>
<dbReference type="InterPro" id="IPR051043">
    <property type="entry name" value="Sulfatase_Mod_Factor_Kinase"/>
</dbReference>
<dbReference type="OrthoDB" id="9768004at2"/>
<evidence type="ECO:0000259" key="1">
    <source>
        <dbReference type="Pfam" id="PF03781"/>
    </source>
</evidence>
<dbReference type="PANTHER" id="PTHR23150">
    <property type="entry name" value="SULFATASE MODIFYING FACTOR 1, 2"/>
    <property type="match status" value="1"/>
</dbReference>
<name>A0A2S8A8W3_9FLAO</name>
<evidence type="ECO:0000313" key="2">
    <source>
        <dbReference type="EMBL" id="PQL91015.1"/>
    </source>
</evidence>
<dbReference type="Gene3D" id="3.90.1580.10">
    <property type="entry name" value="paralog of FGE (formylglycine-generating enzyme)"/>
    <property type="match status" value="1"/>
</dbReference>
<dbReference type="Proteomes" id="UP000238042">
    <property type="component" value="Unassembled WGS sequence"/>
</dbReference>
<dbReference type="SUPFAM" id="SSF56436">
    <property type="entry name" value="C-type lectin-like"/>
    <property type="match status" value="1"/>
</dbReference>
<dbReference type="InterPro" id="IPR042095">
    <property type="entry name" value="SUMF_sf"/>
</dbReference>
<dbReference type="GO" id="GO:0120147">
    <property type="term" value="F:formylglycine-generating oxidase activity"/>
    <property type="evidence" value="ECO:0007669"/>
    <property type="project" value="TreeGrafter"/>
</dbReference>
<dbReference type="NCBIfam" id="TIGR03525">
    <property type="entry name" value="GldK"/>
    <property type="match status" value="1"/>
</dbReference>
<dbReference type="PANTHER" id="PTHR23150:SF19">
    <property type="entry name" value="FORMYLGLYCINE-GENERATING ENZYME"/>
    <property type="match status" value="1"/>
</dbReference>
<dbReference type="InterPro" id="IPR019866">
    <property type="entry name" value="Glid_motil-assoc_lipo_GldK"/>
</dbReference>
<keyword evidence="2" id="KW-0449">Lipoprotein</keyword>
<sequence length="476" mass="54628">MRKVILLLFAVTAITSCKSSKSKKGKAGKPGIQGEIVVTQKGQEWSSKRPYGMVPIPGGAFVLGQSDMDFTGTDTKSPLTTVTVSAFYMDDTEVTNAEYRVFVNYVRDSIVRSTLAEKAGGEGGGGKGEEGIERYAYLNKKSEEEQSAYQQYLEEHGGRDGYDETKKLDWSVPIEWSTRNYPDVAYAEAMESLYYPPEERFNNERVLDSRKLIYRFTWIDQLEAVKNKGRGKNFMKTESIAIYPDTTVWLRDFNYSFNEPLFEQYFWHKAYSKYPVVGVTWDQARAFCAYSTKAKNDYNQSLKKRKERIFPYRLPSEVEWEYAARGGLENAPYPWGGPYLIDDRGCYLANFKPKRGDYMESEKGFLYTAPVKSFHKNGFGLYDMAGNVSEWTISAYNNSSYIISSTLNPYLGNRIEDPRKVIKGGSWKDIGYMLMLSERDWEHKDSARSFIGFRRVQTTPEGAKVKYPSIQKHQIR</sequence>
<dbReference type="AlphaFoldDB" id="A0A2S8A8W3"/>
<dbReference type="RefSeq" id="WP_105247338.1">
    <property type="nucleotide sequence ID" value="NZ_PSZM01000043.1"/>
</dbReference>
<gene>
    <name evidence="2" type="primary">gldK</name>
    <name evidence="2" type="ORF">C4S77_09160</name>
</gene>
<dbReference type="InterPro" id="IPR016187">
    <property type="entry name" value="CTDL_fold"/>
</dbReference>
<dbReference type="EMBL" id="PSZM01000043">
    <property type="protein sequence ID" value="PQL91015.1"/>
    <property type="molecule type" value="Genomic_DNA"/>
</dbReference>
<protein>
    <submittedName>
        <fullName evidence="2">Gliding motility lipoprotein GldK</fullName>
    </submittedName>
</protein>
<organism evidence="2 3">
    <name type="scientific">Apibacter adventoris</name>
    <dbReference type="NCBI Taxonomy" id="1679466"/>
    <lineage>
        <taxon>Bacteria</taxon>
        <taxon>Pseudomonadati</taxon>
        <taxon>Bacteroidota</taxon>
        <taxon>Flavobacteriia</taxon>
        <taxon>Flavobacteriales</taxon>
        <taxon>Weeksellaceae</taxon>
        <taxon>Apibacter</taxon>
    </lineage>
</organism>
<dbReference type="PROSITE" id="PS51257">
    <property type="entry name" value="PROKAR_LIPOPROTEIN"/>
    <property type="match status" value="1"/>
</dbReference>
<comment type="caution">
    <text evidence="2">The sequence shown here is derived from an EMBL/GenBank/DDBJ whole genome shotgun (WGS) entry which is preliminary data.</text>
</comment>
<keyword evidence="3" id="KW-1185">Reference proteome</keyword>
<dbReference type="Pfam" id="PF03781">
    <property type="entry name" value="FGE-sulfatase"/>
    <property type="match status" value="1"/>
</dbReference>
<feature type="domain" description="Sulfatase-modifying factor enzyme-like" evidence="1">
    <location>
        <begin position="52"/>
        <end position="456"/>
    </location>
</feature>
<accession>A0A2S8A8W3</accession>
<evidence type="ECO:0000313" key="3">
    <source>
        <dbReference type="Proteomes" id="UP000238042"/>
    </source>
</evidence>
<dbReference type="InterPro" id="IPR005532">
    <property type="entry name" value="SUMF_dom"/>
</dbReference>
<reference evidence="2 3" key="1">
    <citation type="submission" date="2018-02" db="EMBL/GenBank/DDBJ databases">
        <title>Genome sequences of Apibacter spp., gut symbionts of Asian honey bees.</title>
        <authorList>
            <person name="Kwong W.K."/>
            <person name="Steele M.I."/>
            <person name="Moran N.A."/>
        </authorList>
    </citation>
    <scope>NUCLEOTIDE SEQUENCE [LARGE SCALE GENOMIC DNA]</scope>
    <source>
        <strain evidence="3">wkB301</strain>
    </source>
</reference>